<feature type="compositionally biased region" description="Basic and acidic residues" evidence="1">
    <location>
        <begin position="177"/>
        <end position="188"/>
    </location>
</feature>
<gene>
    <name evidence="3" type="ORF">POBO1169_LOCUS37</name>
</gene>
<keyword evidence="2" id="KW-0472">Membrane</keyword>
<accession>A0A7S0MP26</accession>
<dbReference type="GO" id="GO:0045047">
    <property type="term" value="P:protein targeting to ER"/>
    <property type="evidence" value="ECO:0007669"/>
    <property type="project" value="InterPro"/>
</dbReference>
<dbReference type="InterPro" id="IPR012098">
    <property type="entry name" value="SND3_fun"/>
</dbReference>
<evidence type="ECO:0000256" key="2">
    <source>
        <dbReference type="SAM" id="Phobius"/>
    </source>
</evidence>
<sequence length="206" mass="22685">MSEPAMNLKMFVVPLMMLGINQAGIDINTEENKLKIQIAFASATAFTFLLYLVVALRVWLKGDTAKTLKVSEKQLTGENAGEEIMVEYNYKDYDLKQIRTKLTTAVMGIAITGGIHYKWGMVHPLLIQSVLQPMNALGDPLAKIWLMGADDSQGANKRPFAAEKPPSMFSGLAAAADPKKEEKEAGKERKARGAANKSTVKRRIKD</sequence>
<keyword evidence="2" id="KW-1133">Transmembrane helix</keyword>
<evidence type="ECO:0008006" key="4">
    <source>
        <dbReference type="Google" id="ProtNLM"/>
    </source>
</evidence>
<protein>
    <recommendedName>
        <fullName evidence="4">Inorganic phosphate transporter</fullName>
    </recommendedName>
</protein>
<dbReference type="PANTHER" id="PTHR28112">
    <property type="entry name" value="SRP-INDEPENDENT TARGETING PROTEIN 3"/>
    <property type="match status" value="1"/>
</dbReference>
<dbReference type="AlphaFoldDB" id="A0A7S0MP26"/>
<reference evidence="3" key="1">
    <citation type="submission" date="2021-01" db="EMBL/GenBank/DDBJ databases">
        <authorList>
            <person name="Corre E."/>
            <person name="Pelletier E."/>
            <person name="Niang G."/>
            <person name="Scheremetjew M."/>
            <person name="Finn R."/>
            <person name="Kale V."/>
            <person name="Holt S."/>
            <person name="Cochrane G."/>
            <person name="Meng A."/>
            <person name="Brown T."/>
            <person name="Cohen L."/>
        </authorList>
    </citation>
    <scope>NUCLEOTIDE SEQUENCE</scope>
    <source>
        <strain evidence="3">CCMP722</strain>
    </source>
</reference>
<dbReference type="EMBL" id="HBFA01000091">
    <property type="protein sequence ID" value="CAD8647217.1"/>
    <property type="molecule type" value="Transcribed_RNA"/>
</dbReference>
<proteinExistence type="predicted"/>
<feature type="transmembrane region" description="Helical" evidence="2">
    <location>
        <begin position="39"/>
        <end position="60"/>
    </location>
</feature>
<name>A0A7S0MP26_9CHLO</name>
<dbReference type="Pfam" id="PF10032">
    <property type="entry name" value="Pho88"/>
    <property type="match status" value="1"/>
</dbReference>
<dbReference type="GO" id="GO:0005739">
    <property type="term" value="C:mitochondrion"/>
    <property type="evidence" value="ECO:0007669"/>
    <property type="project" value="TreeGrafter"/>
</dbReference>
<dbReference type="GO" id="GO:0005783">
    <property type="term" value="C:endoplasmic reticulum"/>
    <property type="evidence" value="ECO:0007669"/>
    <property type="project" value="InterPro"/>
</dbReference>
<organism evidence="3">
    <name type="scientific">Pyramimonas obovata</name>
    <dbReference type="NCBI Taxonomy" id="1411642"/>
    <lineage>
        <taxon>Eukaryota</taxon>
        <taxon>Viridiplantae</taxon>
        <taxon>Chlorophyta</taxon>
        <taxon>Pyramimonadophyceae</taxon>
        <taxon>Pyramimonadales</taxon>
        <taxon>Pyramimonadaceae</taxon>
        <taxon>Pyramimonas</taxon>
        <taxon>Pyramimonas incertae sedis</taxon>
    </lineage>
</organism>
<keyword evidence="2" id="KW-0812">Transmembrane</keyword>
<dbReference type="PANTHER" id="PTHR28112:SF1">
    <property type="entry name" value="SRP-INDEPENDENT TARGETING PROTEIN 3"/>
    <property type="match status" value="1"/>
</dbReference>
<evidence type="ECO:0000313" key="3">
    <source>
        <dbReference type="EMBL" id="CAD8647217.1"/>
    </source>
</evidence>
<feature type="region of interest" description="Disordered" evidence="1">
    <location>
        <begin position="156"/>
        <end position="206"/>
    </location>
</feature>
<evidence type="ECO:0000256" key="1">
    <source>
        <dbReference type="SAM" id="MobiDB-lite"/>
    </source>
</evidence>